<feature type="non-terminal residue" evidence="1">
    <location>
        <position position="66"/>
    </location>
</feature>
<dbReference type="Proteomes" id="UP001187192">
    <property type="component" value="Unassembled WGS sequence"/>
</dbReference>
<keyword evidence="2" id="KW-1185">Reference proteome</keyword>
<gene>
    <name evidence="1" type="ORF">TIFTF001_035969</name>
</gene>
<evidence type="ECO:0000313" key="2">
    <source>
        <dbReference type="Proteomes" id="UP001187192"/>
    </source>
</evidence>
<accession>A0AA88E3D8</accession>
<name>A0AA88E3D8_FICCA</name>
<protein>
    <submittedName>
        <fullName evidence="1">Uncharacterized protein</fullName>
    </submittedName>
</protein>
<organism evidence="1 2">
    <name type="scientific">Ficus carica</name>
    <name type="common">Common fig</name>
    <dbReference type="NCBI Taxonomy" id="3494"/>
    <lineage>
        <taxon>Eukaryota</taxon>
        <taxon>Viridiplantae</taxon>
        <taxon>Streptophyta</taxon>
        <taxon>Embryophyta</taxon>
        <taxon>Tracheophyta</taxon>
        <taxon>Spermatophyta</taxon>
        <taxon>Magnoliopsida</taxon>
        <taxon>eudicotyledons</taxon>
        <taxon>Gunneridae</taxon>
        <taxon>Pentapetalae</taxon>
        <taxon>rosids</taxon>
        <taxon>fabids</taxon>
        <taxon>Rosales</taxon>
        <taxon>Moraceae</taxon>
        <taxon>Ficeae</taxon>
        <taxon>Ficus</taxon>
    </lineage>
</organism>
<dbReference type="EMBL" id="BTGU01000379">
    <property type="protein sequence ID" value="GMN66900.1"/>
    <property type="molecule type" value="Genomic_DNA"/>
</dbReference>
<proteinExistence type="predicted"/>
<dbReference type="AlphaFoldDB" id="A0AA88E3D8"/>
<sequence length="66" mass="6976">MVPPSPTCRSSRLIPGAGLIRSHPLLVLCGRTLDTRGILKSSFVTGFSTGSTTYAPSPIIPICFET</sequence>
<comment type="caution">
    <text evidence="1">The sequence shown here is derived from an EMBL/GenBank/DDBJ whole genome shotgun (WGS) entry which is preliminary data.</text>
</comment>
<reference evidence="1" key="1">
    <citation type="submission" date="2023-07" db="EMBL/GenBank/DDBJ databases">
        <title>draft genome sequence of fig (Ficus carica).</title>
        <authorList>
            <person name="Takahashi T."/>
            <person name="Nishimura K."/>
        </authorList>
    </citation>
    <scope>NUCLEOTIDE SEQUENCE</scope>
</reference>
<evidence type="ECO:0000313" key="1">
    <source>
        <dbReference type="EMBL" id="GMN66900.1"/>
    </source>
</evidence>